<dbReference type="EMBL" id="WIUZ02000049">
    <property type="protein sequence ID" value="KAF9777339.1"/>
    <property type="molecule type" value="Genomic_DNA"/>
</dbReference>
<comment type="caution">
    <text evidence="2">The sequence shown here is derived from an EMBL/GenBank/DDBJ whole genome shotgun (WGS) entry which is preliminary data.</text>
</comment>
<reference evidence="2" key="2">
    <citation type="submission" date="2020-11" db="EMBL/GenBank/DDBJ databases">
        <authorList>
            <consortium name="DOE Joint Genome Institute"/>
            <person name="Kuo A."/>
            <person name="Miyauchi S."/>
            <person name="Kiss E."/>
            <person name="Drula E."/>
            <person name="Kohler A."/>
            <person name="Sanchez-Garcia M."/>
            <person name="Andreopoulos B."/>
            <person name="Barry K.W."/>
            <person name="Bonito G."/>
            <person name="Buee M."/>
            <person name="Carver A."/>
            <person name="Chen C."/>
            <person name="Cichocki N."/>
            <person name="Clum A."/>
            <person name="Culley D."/>
            <person name="Crous P.W."/>
            <person name="Fauchery L."/>
            <person name="Girlanda M."/>
            <person name="Hayes R."/>
            <person name="Keri Z."/>
            <person name="Labutti K."/>
            <person name="Lipzen A."/>
            <person name="Lombard V."/>
            <person name="Magnuson J."/>
            <person name="Maillard F."/>
            <person name="Morin E."/>
            <person name="Murat C."/>
            <person name="Nolan M."/>
            <person name="Ohm R."/>
            <person name="Pangilinan J."/>
            <person name="Pereira M."/>
            <person name="Perotto S."/>
            <person name="Peter M."/>
            <person name="Riley R."/>
            <person name="Sitrit Y."/>
            <person name="Stielow B."/>
            <person name="Szollosi G."/>
            <person name="Zifcakova L."/>
            <person name="Stursova M."/>
            <person name="Spatafora J.W."/>
            <person name="Tedersoo L."/>
            <person name="Vaario L.-M."/>
            <person name="Yamada A."/>
            <person name="Yan M."/>
            <person name="Wang P."/>
            <person name="Xu J."/>
            <person name="Bruns T."/>
            <person name="Baldrian P."/>
            <person name="Vilgalys R."/>
            <person name="Henrissat B."/>
            <person name="Grigoriev I.V."/>
            <person name="Hibbett D."/>
            <person name="Nagy L.G."/>
            <person name="Martin F.M."/>
        </authorList>
    </citation>
    <scope>NUCLEOTIDE SEQUENCE</scope>
    <source>
        <strain evidence="2">UH-Tt-Lm1</strain>
    </source>
</reference>
<dbReference type="SUPFAM" id="SSF52047">
    <property type="entry name" value="RNI-like"/>
    <property type="match status" value="1"/>
</dbReference>
<evidence type="ECO:0000313" key="1">
    <source>
        <dbReference type="EMBL" id="KAF9777339.1"/>
    </source>
</evidence>
<accession>A0A9P6H481</accession>
<evidence type="ECO:0000313" key="3">
    <source>
        <dbReference type="Proteomes" id="UP000736335"/>
    </source>
</evidence>
<gene>
    <name evidence="2" type="ORF">BJ322DRAFT_445168</name>
    <name evidence="1" type="ORF">BJ322DRAFT_662607</name>
</gene>
<organism evidence="2 3">
    <name type="scientific">Thelephora terrestris</name>
    <dbReference type="NCBI Taxonomy" id="56493"/>
    <lineage>
        <taxon>Eukaryota</taxon>
        <taxon>Fungi</taxon>
        <taxon>Dikarya</taxon>
        <taxon>Basidiomycota</taxon>
        <taxon>Agaricomycotina</taxon>
        <taxon>Agaricomycetes</taxon>
        <taxon>Thelephorales</taxon>
        <taxon>Thelephoraceae</taxon>
        <taxon>Thelephora</taxon>
    </lineage>
</organism>
<proteinExistence type="predicted"/>
<keyword evidence="3" id="KW-1185">Reference proteome</keyword>
<evidence type="ECO:0008006" key="4">
    <source>
        <dbReference type="Google" id="ProtNLM"/>
    </source>
</evidence>
<name>A0A9P6H481_9AGAM</name>
<dbReference type="AlphaFoldDB" id="A0A9P6H481"/>
<evidence type="ECO:0000313" key="2">
    <source>
        <dbReference type="EMBL" id="KAF9779183.1"/>
    </source>
</evidence>
<reference evidence="2" key="1">
    <citation type="journal article" date="2020" name="Nat. Commun.">
        <title>Large-scale genome sequencing of mycorrhizal fungi provides insights into the early evolution of symbiotic traits.</title>
        <authorList>
            <person name="Miyauchi S."/>
            <person name="Kiss E."/>
            <person name="Kuo A."/>
            <person name="Drula E."/>
            <person name="Kohler A."/>
            <person name="Sanchez-Garcia M."/>
            <person name="Morin E."/>
            <person name="Andreopoulos B."/>
            <person name="Barry K.W."/>
            <person name="Bonito G."/>
            <person name="Buee M."/>
            <person name="Carver A."/>
            <person name="Chen C."/>
            <person name="Cichocki N."/>
            <person name="Clum A."/>
            <person name="Culley D."/>
            <person name="Crous P.W."/>
            <person name="Fauchery L."/>
            <person name="Girlanda M."/>
            <person name="Hayes R.D."/>
            <person name="Keri Z."/>
            <person name="LaButti K."/>
            <person name="Lipzen A."/>
            <person name="Lombard V."/>
            <person name="Magnuson J."/>
            <person name="Maillard F."/>
            <person name="Murat C."/>
            <person name="Nolan M."/>
            <person name="Ohm R.A."/>
            <person name="Pangilinan J."/>
            <person name="Pereira M.F."/>
            <person name="Perotto S."/>
            <person name="Peter M."/>
            <person name="Pfister S."/>
            <person name="Riley R."/>
            <person name="Sitrit Y."/>
            <person name="Stielow J.B."/>
            <person name="Szollosi G."/>
            <person name="Zifcakova L."/>
            <person name="Stursova M."/>
            <person name="Spatafora J.W."/>
            <person name="Tedersoo L."/>
            <person name="Vaario L.M."/>
            <person name="Yamada A."/>
            <person name="Yan M."/>
            <person name="Wang P."/>
            <person name="Xu J."/>
            <person name="Bruns T."/>
            <person name="Baldrian P."/>
            <person name="Vilgalys R."/>
            <person name="Dunand C."/>
            <person name="Henrissat B."/>
            <person name="Grigoriev I.V."/>
            <person name="Hibbett D."/>
            <person name="Nagy L.G."/>
            <person name="Martin F.M."/>
        </authorList>
    </citation>
    <scope>NUCLEOTIDE SEQUENCE</scope>
    <source>
        <strain evidence="2">UH-Tt-Lm1</strain>
    </source>
</reference>
<dbReference type="EMBL" id="WIUZ02000020">
    <property type="protein sequence ID" value="KAF9779183.1"/>
    <property type="molecule type" value="Genomic_DNA"/>
</dbReference>
<sequence>MGNETDIDSTIASEQKTAEQGTEIIQPKYIQHDPSTIACIPPEILGYIFQLAVEPQIPQDGDIRFAGIKKGSYKFLLVCLYWYQVANRTPELWSSWGTSLQVWTRRYLHHKNSPLDLVLDGNQAQFRRFDEMLSNALKSRAAEDLIRKVHIRVPYKPSFATSVLSSLTPTNERIRDSSIESIALANVGVPDSFFRSRFPKLRDLSLSWCWGFDFDHLKSHTTTLITLSLREETTPPISTAQILSLLASNPNLQDVTLWFPKVNFDSTTKSQVPLRHLKRFSLRTTPRASFALLHQLEFPVEMDRLELTWTRCTVEEIREVIGPYIRGRLRGHGGSEAGLSVHVNAIKKSILLSVGVAGSGVELSPPCAKFEATLLQRISSEEKAGLRSEFLAFTPKERITCFGTKLPANEAEEFVTMPNIEVLGLCEAAISDSFLLPDPAGPPPHRILLPSLRELYLRYTVPVANYNWDPLVRFLIHRTRVGHPLSRVYVFGQGARVCSEVQKQIRDLVEQFDYFAGSHVEYPFFSFNRCSD</sequence>
<dbReference type="InterPro" id="IPR032675">
    <property type="entry name" value="LRR_dom_sf"/>
</dbReference>
<protein>
    <recommendedName>
        <fullName evidence="4">F-box domain-containing protein</fullName>
    </recommendedName>
</protein>
<dbReference type="Gene3D" id="3.80.10.10">
    <property type="entry name" value="Ribonuclease Inhibitor"/>
    <property type="match status" value="1"/>
</dbReference>
<dbReference type="OrthoDB" id="3214473at2759"/>
<dbReference type="Proteomes" id="UP000736335">
    <property type="component" value="Unassembled WGS sequence"/>
</dbReference>